<gene>
    <name evidence="4" type="ORF">TA11840</name>
</gene>
<keyword evidence="1 2" id="KW-0103">Bromodomain</keyword>
<dbReference type="GO" id="GO:0035267">
    <property type="term" value="C:NuA4 histone acetyltransferase complex"/>
    <property type="evidence" value="ECO:0007669"/>
    <property type="project" value="TreeGrafter"/>
</dbReference>
<reference evidence="4 5" key="1">
    <citation type="journal article" date="2005" name="Science">
        <title>Genome of the host-cell transforming parasite Theileria annulata compared with T. parva.</title>
        <authorList>
            <person name="Pain A."/>
            <person name="Renauld H."/>
            <person name="Berriman M."/>
            <person name="Murphy L."/>
            <person name="Yeats C.A."/>
            <person name="Weir W."/>
            <person name="Kerhornou A."/>
            <person name="Aslett M."/>
            <person name="Bishop R."/>
            <person name="Bouchier C."/>
            <person name="Cochet M."/>
            <person name="Coulson R.M.R."/>
            <person name="Cronin A."/>
            <person name="de Villiers E.P."/>
            <person name="Fraser A."/>
            <person name="Fosker N."/>
            <person name="Gardner M."/>
            <person name="Goble A."/>
            <person name="Griffiths-Jones S."/>
            <person name="Harris D.E."/>
            <person name="Katzer F."/>
            <person name="Larke N."/>
            <person name="Lord A."/>
            <person name="Maser P."/>
            <person name="McKellar S."/>
            <person name="Mooney P."/>
            <person name="Morton F."/>
            <person name="Nene V."/>
            <person name="O'Neil S."/>
            <person name="Price C."/>
            <person name="Quail M.A."/>
            <person name="Rabbinowitsch E."/>
            <person name="Rawlings N.D."/>
            <person name="Rutter S."/>
            <person name="Saunders D."/>
            <person name="Seeger K."/>
            <person name="Shah T."/>
            <person name="Squares R."/>
            <person name="Squares S."/>
            <person name="Tivey A."/>
            <person name="Walker A.R."/>
            <person name="Woodward J."/>
            <person name="Dobbelaere D.A.E."/>
            <person name="Langsley G."/>
            <person name="Rajandream M.A."/>
            <person name="McKeever D."/>
            <person name="Shiels B."/>
            <person name="Tait A."/>
            <person name="Barrell B.G."/>
            <person name="Hall N."/>
        </authorList>
    </citation>
    <scope>NUCLEOTIDE SEQUENCE [LARGE SCALE GENOMIC DNA]</scope>
    <source>
        <strain evidence="5">Ankara</strain>
    </source>
</reference>
<feature type="domain" description="Bromo" evidence="3">
    <location>
        <begin position="26"/>
        <end position="100"/>
    </location>
</feature>
<dbReference type="OMA" id="DNCMRFN"/>
<dbReference type="PANTHER" id="PTHR15398:SF4">
    <property type="entry name" value="BROMODOMAIN-CONTAINING PROTEIN 8 ISOFORM X1"/>
    <property type="match status" value="1"/>
</dbReference>
<accession>Q4UDP9</accession>
<dbReference type="AlphaFoldDB" id="Q4UDP9"/>
<dbReference type="RefSeq" id="XP_952522.1">
    <property type="nucleotide sequence ID" value="XM_947429.1"/>
</dbReference>
<proteinExistence type="predicted"/>
<evidence type="ECO:0000256" key="2">
    <source>
        <dbReference type="PROSITE-ProRule" id="PRU00035"/>
    </source>
</evidence>
<dbReference type="InterPro" id="IPR036427">
    <property type="entry name" value="Bromodomain-like_sf"/>
</dbReference>
<evidence type="ECO:0000313" key="4">
    <source>
        <dbReference type="EMBL" id="CAI74790.1"/>
    </source>
</evidence>
<dbReference type="eggNOG" id="KOG1474">
    <property type="taxonomic scope" value="Eukaryota"/>
</dbReference>
<evidence type="ECO:0000259" key="3">
    <source>
        <dbReference type="PROSITE" id="PS50014"/>
    </source>
</evidence>
<dbReference type="GeneID" id="3862396"/>
<sequence length="846" mass="96995">MNMESQNDWIKYCSDHILRKMKSDRYGNLFASPVLEASDSIIPPSVKDNYRLVIRKPMDYKTVKMKLDSGSYMNPEEFYEDMKLIYDNCMRFNPPIGNSKWAHDAAVTTLKKFVKMWETSYKIINALYERTKSSSIPMPEPTTTAAVLNNFSSVNSNYLNASDINKSRMTESYDRPFPTTDVYDGAFPTADGYDKPFPSTQSYDRGFSTTEAFNRTFSNTDGINVYPDLSSDPAVDLSCTFSNSEITPRNKWSFRLSLQSIQEYKLRKGFVNQVPESDGFSSYLDPKITHENDLSLNTNTQMTSISYDGFHTVGTALEASNFDVYNESGLSTFAGAVDYEDFEGETHASFDYELPQILSKNDDGVVCVSFLSDGDCNTLFPDWNVIGITPEKPYHPNTYSSNNGRYNTGNNAYNSTNNGYNNGTSRFNTYNANNSRYASGNSRYNTSNTRYSMSDVNIRYVYNQLYLNDINSLKFDHKQLVQEKEPMEEEYKLEENHPKIKFNLNNPSEMETTNPGSPDNSFYNLETDELSENVSRNPKGRKGFRKFVDNLLVKKNVDSFVKRENYNVNTSDLTLDTHNNNLINKFFNADSLDSDYTDYLSPNYINSNTDLNSIKDYIHSNGDYLNPDTDLTNKDYIHSNGDYLNPNGDLNSNKDYLYSNDYLSLNELEYNMLGVRPKEETLDLYIDIDSNSIVNVSETALLLEKNFFSRVSVKDEYFKICEKPQLSLICSNKGYFKLDESDFVYEDVDMKHIRIFFFNCAKSKVKVSSRKLSFTDLVLGDRYNLSLVNNLHNEFKLGNVSHLPFFTLPNSTPICFSKQQDILYRLQLINNSLPVQLLALHIISTH</sequence>
<dbReference type="KEGG" id="tan:TA11840"/>
<dbReference type="OrthoDB" id="21449at2759"/>
<dbReference type="Gene3D" id="1.20.920.10">
    <property type="entry name" value="Bromodomain-like"/>
    <property type="match status" value="2"/>
</dbReference>
<dbReference type="InterPro" id="IPR001487">
    <property type="entry name" value="Bromodomain"/>
</dbReference>
<dbReference type="InParanoid" id="Q4UDP9"/>
<dbReference type="STRING" id="5874.Q4UDP9"/>
<organism evidence="4 5">
    <name type="scientific">Theileria annulata</name>
    <dbReference type="NCBI Taxonomy" id="5874"/>
    <lineage>
        <taxon>Eukaryota</taxon>
        <taxon>Sar</taxon>
        <taxon>Alveolata</taxon>
        <taxon>Apicomplexa</taxon>
        <taxon>Aconoidasida</taxon>
        <taxon>Piroplasmida</taxon>
        <taxon>Theileriidae</taxon>
        <taxon>Theileria</taxon>
    </lineage>
</organism>
<dbReference type="VEuPathDB" id="PiroplasmaDB:TA11840"/>
<evidence type="ECO:0000313" key="5">
    <source>
        <dbReference type="Proteomes" id="UP000001950"/>
    </source>
</evidence>
<dbReference type="SUPFAM" id="SSF47370">
    <property type="entry name" value="Bromodomain"/>
    <property type="match status" value="1"/>
</dbReference>
<dbReference type="PRINTS" id="PR00503">
    <property type="entry name" value="BROMODOMAIN"/>
</dbReference>
<keyword evidence="5" id="KW-1185">Reference proteome</keyword>
<dbReference type="Pfam" id="PF00439">
    <property type="entry name" value="Bromodomain"/>
    <property type="match status" value="1"/>
</dbReference>
<dbReference type="EMBL" id="CR940348">
    <property type="protein sequence ID" value="CAI74790.1"/>
    <property type="molecule type" value="Genomic_DNA"/>
</dbReference>
<dbReference type="PROSITE" id="PS00633">
    <property type="entry name" value="BROMODOMAIN_1"/>
    <property type="match status" value="1"/>
</dbReference>
<dbReference type="PROSITE" id="PS50014">
    <property type="entry name" value="BROMODOMAIN_2"/>
    <property type="match status" value="1"/>
</dbReference>
<evidence type="ECO:0000256" key="1">
    <source>
        <dbReference type="ARBA" id="ARBA00023117"/>
    </source>
</evidence>
<name>Q4UDP9_THEAN</name>
<dbReference type="PANTHER" id="PTHR15398">
    <property type="entry name" value="BROMODOMAIN-CONTAINING PROTEIN 8"/>
    <property type="match status" value="1"/>
</dbReference>
<dbReference type="SMART" id="SM00297">
    <property type="entry name" value="BROMO"/>
    <property type="match status" value="1"/>
</dbReference>
<protein>
    <submittedName>
        <fullName evidence="4">Bromodomain protein, putative</fullName>
    </submittedName>
</protein>
<dbReference type="InterPro" id="IPR018359">
    <property type="entry name" value="Bromodomain_CS"/>
</dbReference>
<dbReference type="Proteomes" id="UP000001950">
    <property type="component" value="Chromosome 2"/>
</dbReference>